<dbReference type="Proteomes" id="UP000199426">
    <property type="component" value="Unassembled WGS sequence"/>
</dbReference>
<evidence type="ECO:0000313" key="3">
    <source>
        <dbReference type="Proteomes" id="UP000199426"/>
    </source>
</evidence>
<dbReference type="AlphaFoldDB" id="A0A2X2VL96"/>
<dbReference type="EMBL" id="UAWB01000002">
    <property type="protein sequence ID" value="SQB27597.1"/>
    <property type="molecule type" value="Genomic_DNA"/>
</dbReference>
<reference evidence="1 3" key="1">
    <citation type="submission" date="2016-10" db="EMBL/GenBank/DDBJ databases">
        <authorList>
            <person name="Varghese N."/>
            <person name="Submissions S."/>
        </authorList>
    </citation>
    <scope>NUCLEOTIDE SEQUENCE [LARGE SCALE GENOMIC DNA]</scope>
    <source>
        <strain evidence="1 3">DSM 19299</strain>
    </source>
</reference>
<accession>A0A2X2VL96</accession>
<dbReference type="InterPro" id="IPR010133">
    <property type="entry name" value="Bacteriocin_signal_seq"/>
</dbReference>
<name>A0A2X2VL96_CHRJE</name>
<protein>
    <submittedName>
        <fullName evidence="1">Bacteriocin-type signal sequence-containing protein</fullName>
    </submittedName>
</protein>
<dbReference type="STRING" id="445960.SAMN05421542_2038"/>
<reference evidence="2 4" key="2">
    <citation type="submission" date="2018-06" db="EMBL/GenBank/DDBJ databases">
        <authorList>
            <consortium name="Pathogen Informatics"/>
            <person name="Doyle S."/>
        </authorList>
    </citation>
    <scope>NUCLEOTIDE SEQUENCE [LARGE SCALE GENOMIC DNA]</scope>
    <source>
        <strain evidence="2 4">NCTC13492</strain>
    </source>
</reference>
<organism evidence="2 4">
    <name type="scientific">Chryseobacterium jejuense</name>
    <dbReference type="NCBI Taxonomy" id="445960"/>
    <lineage>
        <taxon>Bacteria</taxon>
        <taxon>Pseudomonadati</taxon>
        <taxon>Bacteroidota</taxon>
        <taxon>Flavobacteriia</taxon>
        <taxon>Flavobacteriales</taxon>
        <taxon>Weeksellaceae</taxon>
        <taxon>Chryseobacterium group</taxon>
        <taxon>Chryseobacterium</taxon>
    </lineage>
</organism>
<dbReference type="RefSeq" id="WP_139166099.1">
    <property type="nucleotide sequence ID" value="NZ_FNEG01000003.1"/>
</dbReference>
<dbReference type="Proteomes" id="UP000251670">
    <property type="component" value="Unassembled WGS sequence"/>
</dbReference>
<dbReference type="NCBIfam" id="TIGR01847">
    <property type="entry name" value="bacteriocin_sig"/>
    <property type="match status" value="1"/>
</dbReference>
<dbReference type="OrthoDB" id="1190610at2"/>
<proteinExistence type="predicted"/>
<evidence type="ECO:0000313" key="4">
    <source>
        <dbReference type="Proteomes" id="UP000251670"/>
    </source>
</evidence>
<dbReference type="EMBL" id="FNEG01000003">
    <property type="protein sequence ID" value="SDI85716.1"/>
    <property type="molecule type" value="Genomic_DNA"/>
</dbReference>
<evidence type="ECO:0000313" key="2">
    <source>
        <dbReference type="EMBL" id="SQB27597.1"/>
    </source>
</evidence>
<sequence>MKNQQLNNGKKLNKKELRSITGGLQMCLDPETGRCVDTGIRCAERECRYVPGPPFD</sequence>
<gene>
    <name evidence="2" type="ORF">NCTC13492_01186</name>
    <name evidence="1" type="ORF">SAMN05421542_2038</name>
</gene>
<evidence type="ECO:0000313" key="1">
    <source>
        <dbReference type="EMBL" id="SDI85716.1"/>
    </source>
</evidence>
<keyword evidence="3" id="KW-1185">Reference proteome</keyword>